<evidence type="ECO:0000313" key="2">
    <source>
        <dbReference type="EMBL" id="ADO99074.1"/>
    </source>
</evidence>
<keyword evidence="3" id="KW-1185">Reference proteome</keyword>
<evidence type="ECO:0000256" key="1">
    <source>
        <dbReference type="SAM" id="Phobius"/>
    </source>
</evidence>
<dbReference type="EMBL" id="GU071103">
    <property type="protein sequence ID" value="ADO99074.1"/>
    <property type="molecule type" value="Genomic_DNA"/>
</dbReference>
<protein>
    <submittedName>
        <fullName evidence="2">Uncharacterized protein</fullName>
    </submittedName>
</protein>
<dbReference type="Proteomes" id="UP000006532">
    <property type="component" value="Segment"/>
</dbReference>
<keyword evidence="1" id="KW-0812">Transmembrane</keyword>
<proteinExistence type="predicted"/>
<keyword evidence="1" id="KW-1133">Transmembrane helix</keyword>
<dbReference type="OrthoDB" id="37852at10239"/>
<feature type="transmembrane region" description="Helical" evidence="1">
    <location>
        <begin position="41"/>
        <end position="62"/>
    </location>
</feature>
<organism evidence="2 3">
    <name type="scientific">Prochlorococcus phage P-SSM7</name>
    <dbReference type="NCBI Taxonomy" id="445688"/>
    <lineage>
        <taxon>Viruses</taxon>
        <taxon>Duplodnaviria</taxon>
        <taxon>Heunggongvirae</taxon>
        <taxon>Uroviricota</taxon>
        <taxon>Caudoviricetes</taxon>
        <taxon>Pantevenvirales</taxon>
        <taxon>Kyanoviridae</taxon>
        <taxon>Palaemonvirus</taxon>
        <taxon>Palaemonvirus pssm7</taxon>
    </lineage>
</organism>
<name>E3SNE7_9CAUD</name>
<accession>E3SNE7</accession>
<keyword evidence="1" id="KW-0472">Membrane</keyword>
<dbReference type="RefSeq" id="YP_004324860.1">
    <property type="nucleotide sequence ID" value="NC_015290.1"/>
</dbReference>
<feature type="transmembrane region" description="Helical" evidence="1">
    <location>
        <begin position="68"/>
        <end position="87"/>
    </location>
</feature>
<sequence length="93" mass="11282">MIFWIGFTLMFFNEGFVMMRHVSPWFSNQRQKFIDRYGANVWYRFHGTLDYTWIGLVSIGLIVNPNRILHIAALATFWSLSFIIFYLPRWIKR</sequence>
<dbReference type="GeneID" id="10329576"/>
<evidence type="ECO:0000313" key="3">
    <source>
        <dbReference type="Proteomes" id="UP000006532"/>
    </source>
</evidence>
<dbReference type="KEGG" id="vg:10329576"/>
<reference evidence="2 3" key="1">
    <citation type="journal article" date="2010" name="Environ. Microbiol.">
        <title>Genomic analysis of oceanic cyanobacterial myoviruses compared with T4-like myoviruses from diverse hosts and environments.</title>
        <authorList>
            <person name="Sullivan M.B."/>
            <person name="Huang K.H."/>
            <person name="Ignacio-Espinoza J.C."/>
            <person name="Berlin A.M."/>
            <person name="Kelly L."/>
            <person name="Weigele P.R."/>
            <person name="DeFrancesco A.S."/>
            <person name="Kern S.E."/>
            <person name="Thompson L.R."/>
            <person name="Young S."/>
            <person name="Yandava C."/>
            <person name="Fu R."/>
            <person name="Krastins B."/>
            <person name="Chase M."/>
            <person name="Sarracino D."/>
            <person name="Osburne M.S."/>
            <person name="Henn M.R."/>
            <person name="Chisholm S.W."/>
        </authorList>
    </citation>
    <scope>NUCLEOTIDE SEQUENCE [LARGE SCALE GENOMIC DNA]</scope>
    <source>
        <strain evidence="2">NATL1A-15</strain>
    </source>
</reference>
<gene>
    <name evidence="2" type="ORF">PSSM7_029</name>
</gene>